<dbReference type="InterPro" id="IPR041397">
    <property type="entry name" value="ThiD2"/>
</dbReference>
<dbReference type="NCBIfam" id="TIGR00693">
    <property type="entry name" value="thiE"/>
    <property type="match status" value="1"/>
</dbReference>
<comment type="catalytic activity">
    <reaction evidence="7 10 11">
        <text>4-methyl-5-(2-phosphooxyethyl)-thiazole + 4-amino-2-methyl-5-(diphosphooxymethyl)pyrimidine + H(+) = thiamine phosphate + diphosphate</text>
        <dbReference type="Rhea" id="RHEA:22328"/>
        <dbReference type="ChEBI" id="CHEBI:15378"/>
        <dbReference type="ChEBI" id="CHEBI:33019"/>
        <dbReference type="ChEBI" id="CHEBI:37575"/>
        <dbReference type="ChEBI" id="CHEBI:57841"/>
        <dbReference type="ChEBI" id="CHEBI:58296"/>
        <dbReference type="EC" id="2.5.1.3"/>
    </reaction>
</comment>
<evidence type="ECO:0000256" key="7">
    <source>
        <dbReference type="ARBA" id="ARBA00047334"/>
    </source>
</evidence>
<comment type="catalytic activity">
    <reaction evidence="8 10 11">
        <text>2-(2-carboxy-4-methylthiazol-5-yl)ethyl phosphate + 4-amino-2-methyl-5-(diphosphooxymethyl)pyrimidine + 2 H(+) = thiamine phosphate + CO2 + diphosphate</text>
        <dbReference type="Rhea" id="RHEA:47848"/>
        <dbReference type="ChEBI" id="CHEBI:15378"/>
        <dbReference type="ChEBI" id="CHEBI:16526"/>
        <dbReference type="ChEBI" id="CHEBI:33019"/>
        <dbReference type="ChEBI" id="CHEBI:37575"/>
        <dbReference type="ChEBI" id="CHEBI:57841"/>
        <dbReference type="ChEBI" id="CHEBI:62890"/>
        <dbReference type="EC" id="2.5.1.3"/>
    </reaction>
</comment>
<feature type="domain" description="ThiD2" evidence="14">
    <location>
        <begin position="18"/>
        <end position="140"/>
    </location>
</feature>
<dbReference type="InterPro" id="IPR013785">
    <property type="entry name" value="Aldolase_TIM"/>
</dbReference>
<dbReference type="InterPro" id="IPR016229">
    <property type="entry name" value="TMP_synthase_cyanobac_bac"/>
</dbReference>
<feature type="binding site" evidence="10">
    <location>
        <position position="313"/>
    </location>
    <ligand>
        <name>2-[(2R,5Z)-2-carboxy-4-methylthiazol-5(2H)-ylidene]ethyl phosphate</name>
        <dbReference type="ChEBI" id="CHEBI:62899"/>
    </ligand>
</feature>
<dbReference type="UniPathway" id="UPA00060">
    <property type="reaction ID" value="UER00141"/>
</dbReference>
<dbReference type="PIRSF" id="PIRSF000512">
    <property type="entry name" value="TMP_PPase_Cyanobac_prd"/>
    <property type="match status" value="1"/>
</dbReference>
<dbReference type="HOGENOM" id="CLU_064900_0_0_0"/>
<dbReference type="Pfam" id="PF17792">
    <property type="entry name" value="ThiD2"/>
    <property type="match status" value="1"/>
</dbReference>
<dbReference type="AlphaFoldDB" id="A3ZUE5"/>
<keyword evidence="3 10" id="KW-0808">Transferase</keyword>
<dbReference type="PANTHER" id="PTHR20857">
    <property type="entry name" value="THIAMINE-PHOSPHATE PYROPHOSPHORYLASE"/>
    <property type="match status" value="1"/>
</dbReference>
<dbReference type="Pfam" id="PF02581">
    <property type="entry name" value="TMP-TENI"/>
    <property type="match status" value="1"/>
</dbReference>
<dbReference type="InterPro" id="IPR022998">
    <property type="entry name" value="ThiamineP_synth_TenI"/>
</dbReference>
<dbReference type="RefSeq" id="WP_002652296.1">
    <property type="nucleotide sequence ID" value="NZ_CH672376.1"/>
</dbReference>
<organism evidence="15 16">
    <name type="scientific">Blastopirellula marina DSM 3645</name>
    <dbReference type="NCBI Taxonomy" id="314230"/>
    <lineage>
        <taxon>Bacteria</taxon>
        <taxon>Pseudomonadati</taxon>
        <taxon>Planctomycetota</taxon>
        <taxon>Planctomycetia</taxon>
        <taxon>Pirellulales</taxon>
        <taxon>Pirellulaceae</taxon>
        <taxon>Blastopirellula</taxon>
    </lineage>
</organism>
<dbReference type="GO" id="GO:0004789">
    <property type="term" value="F:thiamine-phosphate diphosphorylase activity"/>
    <property type="evidence" value="ECO:0007669"/>
    <property type="project" value="UniProtKB-UniRule"/>
</dbReference>
<comment type="caution">
    <text evidence="15">The sequence shown here is derived from an EMBL/GenBank/DDBJ whole genome shotgun (WGS) entry which is preliminary data.</text>
</comment>
<dbReference type="GO" id="GO:0009229">
    <property type="term" value="P:thiamine diphosphate biosynthetic process"/>
    <property type="evidence" value="ECO:0007669"/>
    <property type="project" value="UniProtKB-UniRule"/>
</dbReference>
<dbReference type="GO" id="GO:0000287">
    <property type="term" value="F:magnesium ion binding"/>
    <property type="evidence" value="ECO:0007669"/>
    <property type="project" value="UniProtKB-UniRule"/>
</dbReference>
<dbReference type="InterPro" id="IPR034291">
    <property type="entry name" value="TMP_synthase"/>
</dbReference>
<evidence type="ECO:0000259" key="14">
    <source>
        <dbReference type="Pfam" id="PF17792"/>
    </source>
</evidence>
<feature type="binding site" evidence="10">
    <location>
        <position position="286"/>
    </location>
    <ligand>
        <name>4-amino-2-methyl-5-(diphosphooxymethyl)pyrimidine</name>
        <dbReference type="ChEBI" id="CHEBI:57841"/>
    </ligand>
</feature>
<sequence length="357" mass="38534">MPDEQQPPNAQSTIAAWRAIDAAANRAAEGLRVVEDFVRFGLDDRHLTTLVKNMRHDLASALQQFSSETLHSARDTQADVGVTLSTNGEQSRTNLTQIATSNLKRAQQSLRTLEEFSKLVHPAVSAYFEQLRYRSYTLEKGLTTTQANSERLAGARLYVLIDGCQNAEKFSQIVAELIAGGVDIVQLRDKSLDDRTLLERARQLREITAATSTFAIVNDRCDIAALADADGVHVGQEELSVKEARAILGVGKLIGVSTHSIDQARRAVLDGADYIGVGPTFPSQTKSFDQFPGLDLVRQVAGEIRLPAFAIGGITLENIGQVVEAGLSRVAVSGAIAGANDPREAAEAMRQSLRGAN</sequence>
<evidence type="ECO:0000256" key="9">
    <source>
        <dbReference type="ARBA" id="ARBA00047883"/>
    </source>
</evidence>
<evidence type="ECO:0000256" key="8">
    <source>
        <dbReference type="ARBA" id="ARBA00047851"/>
    </source>
</evidence>
<dbReference type="SUPFAM" id="SSF51391">
    <property type="entry name" value="Thiamin phosphate synthase"/>
    <property type="match status" value="1"/>
</dbReference>
<feature type="binding site" evidence="10">
    <location>
        <position position="238"/>
    </location>
    <ligand>
        <name>Mg(2+)</name>
        <dbReference type="ChEBI" id="CHEBI:18420"/>
    </ligand>
</feature>
<evidence type="ECO:0000256" key="4">
    <source>
        <dbReference type="ARBA" id="ARBA00022723"/>
    </source>
</evidence>
<dbReference type="EMBL" id="AANZ01000012">
    <property type="protein sequence ID" value="EAQ79855.1"/>
    <property type="molecule type" value="Genomic_DNA"/>
</dbReference>
<dbReference type="Gene3D" id="3.20.20.70">
    <property type="entry name" value="Aldolase class I"/>
    <property type="match status" value="1"/>
</dbReference>
<evidence type="ECO:0000259" key="13">
    <source>
        <dbReference type="Pfam" id="PF02581"/>
    </source>
</evidence>
<evidence type="ECO:0000256" key="10">
    <source>
        <dbReference type="HAMAP-Rule" id="MF_00097"/>
    </source>
</evidence>
<feature type="binding site" evidence="10">
    <location>
        <begin position="186"/>
        <end position="190"/>
    </location>
    <ligand>
        <name>4-amino-2-methyl-5-(diphosphooxymethyl)pyrimidine</name>
        <dbReference type="ChEBI" id="CHEBI:57841"/>
    </ligand>
</feature>
<evidence type="ECO:0000256" key="1">
    <source>
        <dbReference type="ARBA" id="ARBA00003814"/>
    </source>
</evidence>
<dbReference type="EC" id="2.5.1.3" evidence="10"/>
<evidence type="ECO:0000256" key="5">
    <source>
        <dbReference type="ARBA" id="ARBA00022842"/>
    </source>
</evidence>
<evidence type="ECO:0000256" key="12">
    <source>
        <dbReference type="RuleBase" id="RU004253"/>
    </source>
</evidence>
<comment type="catalytic activity">
    <reaction evidence="9 10 11">
        <text>2-[(2R,5Z)-2-carboxy-4-methylthiazol-5(2H)-ylidene]ethyl phosphate + 4-amino-2-methyl-5-(diphosphooxymethyl)pyrimidine + 2 H(+) = thiamine phosphate + CO2 + diphosphate</text>
        <dbReference type="Rhea" id="RHEA:47844"/>
        <dbReference type="ChEBI" id="CHEBI:15378"/>
        <dbReference type="ChEBI" id="CHEBI:16526"/>
        <dbReference type="ChEBI" id="CHEBI:33019"/>
        <dbReference type="ChEBI" id="CHEBI:37575"/>
        <dbReference type="ChEBI" id="CHEBI:57841"/>
        <dbReference type="ChEBI" id="CHEBI:62899"/>
        <dbReference type="EC" id="2.5.1.3"/>
    </reaction>
</comment>
<accession>A3ZUE5</accession>
<comment type="cofactor">
    <cofactor evidence="10">
        <name>Mg(2+)</name>
        <dbReference type="ChEBI" id="CHEBI:18420"/>
    </cofactor>
    <text evidence="10">Binds 1 Mg(2+) ion per subunit.</text>
</comment>
<keyword evidence="6 10" id="KW-0784">Thiamine biosynthesis</keyword>
<dbReference type="OrthoDB" id="9812206at2"/>
<comment type="caution">
    <text evidence="10">Lacks conserved residue(s) required for the propagation of feature annotation.</text>
</comment>
<comment type="pathway">
    <text evidence="2 10 12">Cofactor biosynthesis; thiamine diphosphate biosynthesis; thiamine phosphate from 4-amino-2-methyl-5-diphosphomethylpyrimidine and 4-methyl-5-(2-phosphoethyl)-thiazole: step 1/1.</text>
</comment>
<protein>
    <recommendedName>
        <fullName evidence="10">Thiamine-phosphate synthase</fullName>
        <shortName evidence="10">TP synthase</shortName>
        <shortName evidence="10">TPS</shortName>
        <ecNumber evidence="10">2.5.1.3</ecNumber>
    </recommendedName>
    <alternativeName>
        <fullName evidence="10">Thiamine-phosphate pyrophosphorylase</fullName>
        <shortName evidence="10">TMP pyrophosphorylase</shortName>
        <shortName evidence="10">TMP-PPase</shortName>
    </alternativeName>
</protein>
<gene>
    <name evidence="10" type="primary">thiE</name>
    <name evidence="15" type="ORF">DSM3645_21984</name>
</gene>
<dbReference type="eggNOG" id="COG0352">
    <property type="taxonomic scope" value="Bacteria"/>
</dbReference>
<dbReference type="GO" id="GO:0009228">
    <property type="term" value="P:thiamine biosynthetic process"/>
    <property type="evidence" value="ECO:0007669"/>
    <property type="project" value="UniProtKB-KW"/>
</dbReference>
<dbReference type="CDD" id="cd00564">
    <property type="entry name" value="TMP_TenI"/>
    <property type="match status" value="1"/>
</dbReference>
<proteinExistence type="inferred from homology"/>
<feature type="binding site" evidence="10">
    <location>
        <position position="218"/>
    </location>
    <ligand>
        <name>4-amino-2-methyl-5-(diphosphooxymethyl)pyrimidine</name>
        <dbReference type="ChEBI" id="CHEBI:57841"/>
    </ligand>
</feature>
<evidence type="ECO:0000256" key="2">
    <source>
        <dbReference type="ARBA" id="ARBA00005165"/>
    </source>
</evidence>
<dbReference type="PANTHER" id="PTHR20857:SF15">
    <property type="entry name" value="THIAMINE-PHOSPHATE SYNTHASE"/>
    <property type="match status" value="1"/>
</dbReference>
<dbReference type="FunFam" id="3.20.20.70:FF:000096">
    <property type="entry name" value="Thiamine-phosphate synthase"/>
    <property type="match status" value="1"/>
</dbReference>
<comment type="function">
    <text evidence="1 10">Condenses 4-methyl-5-(beta-hydroxyethyl)thiazole monophosphate (THZ-P) and 2-methyl-4-amino-5-hydroxymethyl pyrimidine pyrophosphate (HMP-PP) to form thiamine monophosphate (TMP).</text>
</comment>
<name>A3ZUE5_9BACT</name>
<keyword evidence="4 10" id="KW-0479">Metal-binding</keyword>
<comment type="similarity">
    <text evidence="10 11">Belongs to the thiamine-phosphate synthase family.</text>
</comment>
<dbReference type="STRING" id="314230.DSM3645_21984"/>
<evidence type="ECO:0000313" key="15">
    <source>
        <dbReference type="EMBL" id="EAQ79855.1"/>
    </source>
</evidence>
<evidence type="ECO:0000313" key="16">
    <source>
        <dbReference type="Proteomes" id="UP000004358"/>
    </source>
</evidence>
<dbReference type="NCBIfam" id="NF002727">
    <property type="entry name" value="PRK02615.1"/>
    <property type="match status" value="1"/>
</dbReference>
<keyword evidence="5 10" id="KW-0460">Magnesium</keyword>
<dbReference type="GO" id="GO:0005737">
    <property type="term" value="C:cytoplasm"/>
    <property type="evidence" value="ECO:0007669"/>
    <property type="project" value="TreeGrafter"/>
</dbReference>
<feature type="binding site" evidence="10">
    <location>
        <position position="219"/>
    </location>
    <ligand>
        <name>Mg(2+)</name>
        <dbReference type="ChEBI" id="CHEBI:18420"/>
    </ligand>
</feature>
<dbReference type="Proteomes" id="UP000004358">
    <property type="component" value="Unassembled WGS sequence"/>
</dbReference>
<dbReference type="HAMAP" id="MF_00097">
    <property type="entry name" value="TMP_synthase"/>
    <property type="match status" value="1"/>
</dbReference>
<dbReference type="InterPro" id="IPR036206">
    <property type="entry name" value="ThiamineP_synth_sf"/>
</dbReference>
<reference evidence="15 16" key="1">
    <citation type="submission" date="2006-02" db="EMBL/GenBank/DDBJ databases">
        <authorList>
            <person name="Amann R."/>
            <person name="Ferriera S."/>
            <person name="Johnson J."/>
            <person name="Kravitz S."/>
            <person name="Halpern A."/>
            <person name="Remington K."/>
            <person name="Beeson K."/>
            <person name="Tran B."/>
            <person name="Rogers Y.-H."/>
            <person name="Friedman R."/>
            <person name="Venter J.C."/>
        </authorList>
    </citation>
    <scope>NUCLEOTIDE SEQUENCE [LARGE SCALE GENOMIC DNA]</scope>
    <source>
        <strain evidence="15 16">DSM 3645</strain>
    </source>
</reference>
<evidence type="ECO:0000256" key="11">
    <source>
        <dbReference type="RuleBase" id="RU003826"/>
    </source>
</evidence>
<feature type="binding site" evidence="10">
    <location>
        <position position="257"/>
    </location>
    <ligand>
        <name>4-amino-2-methyl-5-(diphosphooxymethyl)pyrimidine</name>
        <dbReference type="ChEBI" id="CHEBI:57841"/>
    </ligand>
</feature>
<feature type="domain" description="Thiamine phosphate synthase/TenI" evidence="13">
    <location>
        <begin position="157"/>
        <end position="336"/>
    </location>
</feature>
<feature type="binding site" evidence="10">
    <location>
        <begin position="283"/>
        <end position="285"/>
    </location>
    <ligand>
        <name>2-[(2R,5Z)-2-carboxy-4-methylthiazol-5(2H)-ylidene]ethyl phosphate</name>
        <dbReference type="ChEBI" id="CHEBI:62899"/>
    </ligand>
</feature>
<evidence type="ECO:0000256" key="3">
    <source>
        <dbReference type="ARBA" id="ARBA00022679"/>
    </source>
</evidence>
<evidence type="ECO:0000256" key="6">
    <source>
        <dbReference type="ARBA" id="ARBA00022977"/>
    </source>
</evidence>